<proteinExistence type="predicted"/>
<evidence type="ECO:0000313" key="4">
    <source>
        <dbReference type="Proteomes" id="UP000663877"/>
    </source>
</evidence>
<dbReference type="EMBL" id="CAJNOM010000280">
    <property type="protein sequence ID" value="CAF1315133.1"/>
    <property type="molecule type" value="Genomic_DNA"/>
</dbReference>
<evidence type="ECO:0000313" key="1">
    <source>
        <dbReference type="EMBL" id="CAF1171805.1"/>
    </source>
</evidence>
<organism evidence="1 4">
    <name type="scientific">Adineta steineri</name>
    <dbReference type="NCBI Taxonomy" id="433720"/>
    <lineage>
        <taxon>Eukaryota</taxon>
        <taxon>Metazoa</taxon>
        <taxon>Spiralia</taxon>
        <taxon>Gnathifera</taxon>
        <taxon>Rotifera</taxon>
        <taxon>Eurotatoria</taxon>
        <taxon>Bdelloidea</taxon>
        <taxon>Adinetida</taxon>
        <taxon>Adinetidae</taxon>
        <taxon>Adineta</taxon>
    </lineage>
</organism>
<comment type="caution">
    <text evidence="1">The sequence shown here is derived from an EMBL/GenBank/DDBJ whole genome shotgun (WGS) entry which is preliminary data.</text>
</comment>
<reference evidence="1" key="1">
    <citation type="submission" date="2021-02" db="EMBL/GenBank/DDBJ databases">
        <authorList>
            <person name="Nowell W R."/>
        </authorList>
    </citation>
    <scope>NUCLEOTIDE SEQUENCE</scope>
</reference>
<sequence>MKNNDIRGFETILDTLEPLNKLNSFSLSTNHEKWGKNHTNLPFNQIEFFINNYCPNNNILKTVTLQLYFIKFNEELWSTIERYKNIYNHFNFYGLFIVGIEITEKVQKLLKNTNFAYHFETTQIYNTIYIHIHSLPFRFDKFYSFASCSKLNPCVSF</sequence>
<evidence type="ECO:0000313" key="2">
    <source>
        <dbReference type="EMBL" id="CAF1315133.1"/>
    </source>
</evidence>
<gene>
    <name evidence="1" type="ORF">BJG266_LOCUS25240</name>
    <name evidence="2" type="ORF">QVE165_LOCUS32013</name>
</gene>
<accession>A0A814UAI8</accession>
<protein>
    <submittedName>
        <fullName evidence="1">Uncharacterized protein</fullName>
    </submittedName>
</protein>
<dbReference type="AlphaFoldDB" id="A0A814UAI8"/>
<dbReference type="EMBL" id="CAJNOI010000191">
    <property type="protein sequence ID" value="CAF1171805.1"/>
    <property type="molecule type" value="Genomic_DNA"/>
</dbReference>
<keyword evidence="3" id="KW-1185">Reference proteome</keyword>
<dbReference type="Proteomes" id="UP000663877">
    <property type="component" value="Unassembled WGS sequence"/>
</dbReference>
<name>A0A814UAI8_9BILA</name>
<dbReference type="Proteomes" id="UP000663832">
    <property type="component" value="Unassembled WGS sequence"/>
</dbReference>
<evidence type="ECO:0000313" key="3">
    <source>
        <dbReference type="Proteomes" id="UP000663832"/>
    </source>
</evidence>